<name>A0A014N8U4_9GAMM</name>
<gene>
    <name evidence="1" type="ORF">BG55_09220</name>
</gene>
<dbReference type="EMBL" id="JFHN01000044">
    <property type="protein sequence ID" value="EXU75793.1"/>
    <property type="molecule type" value="Genomic_DNA"/>
</dbReference>
<dbReference type="PATRIC" id="fig|69222.5.peg.1901"/>
<dbReference type="OrthoDB" id="6519676at2"/>
<accession>A0A014N8U4</accession>
<protein>
    <submittedName>
        <fullName evidence="1">Uncharacterized protein</fullName>
    </submittedName>
</protein>
<comment type="caution">
    <text evidence="1">The sequence shown here is derived from an EMBL/GenBank/DDBJ whole genome shotgun (WGS) entry which is preliminary data.</text>
</comment>
<evidence type="ECO:0000313" key="1">
    <source>
        <dbReference type="EMBL" id="EXU75793.1"/>
    </source>
</evidence>
<keyword evidence="2" id="KW-1185">Reference proteome</keyword>
<dbReference type="AlphaFoldDB" id="A0A014N8U4"/>
<reference evidence="1 2" key="1">
    <citation type="submission" date="2014-02" db="EMBL/GenBank/DDBJ databases">
        <title>Draft genome of Erwinia mallotivora strain BT-MARDI, a papaya dieback pathogen.</title>
        <authorList>
            <person name="Redzuan R."/>
            <person name="Abu Bakar N."/>
            <person name="Badrun R."/>
            <person name="Mohd Raih M.F."/>
            <person name="Rozano L."/>
            <person name="Mat Amin N."/>
        </authorList>
    </citation>
    <scope>NUCLEOTIDE SEQUENCE [LARGE SCALE GENOMIC DNA]</scope>
    <source>
        <strain evidence="1 2">BT-MARDI</strain>
    </source>
</reference>
<sequence length="126" mass="14501">MKIANYLCAHLFNSSKAAFRLAMTDTKYLPMAEDIISVKNQNAHKRLMKEGIGAKEYFRLNSKVMKYGNFLEKISYITHGDNARNEEIAFVDKVTGEPVIKKKFHINHQADQGISPQRYRNFSSNN</sequence>
<evidence type="ECO:0000313" key="2">
    <source>
        <dbReference type="Proteomes" id="UP000019918"/>
    </source>
</evidence>
<organism evidence="1 2">
    <name type="scientific">Erwinia mallotivora</name>
    <dbReference type="NCBI Taxonomy" id="69222"/>
    <lineage>
        <taxon>Bacteria</taxon>
        <taxon>Pseudomonadati</taxon>
        <taxon>Pseudomonadota</taxon>
        <taxon>Gammaproteobacteria</taxon>
        <taxon>Enterobacterales</taxon>
        <taxon>Erwiniaceae</taxon>
        <taxon>Erwinia</taxon>
    </lineage>
</organism>
<dbReference type="RefSeq" id="WP_052018760.1">
    <property type="nucleotide sequence ID" value="NZ_JFHN01000044.1"/>
</dbReference>
<proteinExistence type="predicted"/>
<dbReference type="Proteomes" id="UP000019918">
    <property type="component" value="Unassembled WGS sequence"/>
</dbReference>